<dbReference type="AlphaFoldDB" id="A0AAV4Y0K2"/>
<evidence type="ECO:0000313" key="1">
    <source>
        <dbReference type="EMBL" id="GIZ00872.1"/>
    </source>
</evidence>
<keyword evidence="2" id="KW-1185">Reference proteome</keyword>
<proteinExistence type="predicted"/>
<dbReference type="Proteomes" id="UP001054945">
    <property type="component" value="Unassembled WGS sequence"/>
</dbReference>
<accession>A0AAV4Y0K2</accession>
<sequence length="103" mass="11341">MIFDIPTRTEGTLSSFDNPYPTSTCQISAKTSILSPQSVAETNYRSVFGPDNFLFSHLTTDNNFTFVACFGGPKVKPLVHVGLDNDQVSCKYKTEGLLNKSLK</sequence>
<protein>
    <submittedName>
        <fullName evidence="1">Uncharacterized protein</fullName>
    </submittedName>
</protein>
<reference evidence="1 2" key="1">
    <citation type="submission" date="2021-06" db="EMBL/GenBank/DDBJ databases">
        <title>Caerostris extrusa draft genome.</title>
        <authorList>
            <person name="Kono N."/>
            <person name="Arakawa K."/>
        </authorList>
    </citation>
    <scope>NUCLEOTIDE SEQUENCE [LARGE SCALE GENOMIC DNA]</scope>
</reference>
<gene>
    <name evidence="1" type="ORF">CEXT_116211</name>
</gene>
<comment type="caution">
    <text evidence="1">The sequence shown here is derived from an EMBL/GenBank/DDBJ whole genome shotgun (WGS) entry which is preliminary data.</text>
</comment>
<dbReference type="EMBL" id="BPLR01001218">
    <property type="protein sequence ID" value="GIZ00872.1"/>
    <property type="molecule type" value="Genomic_DNA"/>
</dbReference>
<evidence type="ECO:0000313" key="2">
    <source>
        <dbReference type="Proteomes" id="UP001054945"/>
    </source>
</evidence>
<organism evidence="1 2">
    <name type="scientific">Caerostris extrusa</name>
    <name type="common">Bark spider</name>
    <name type="synonym">Caerostris bankana</name>
    <dbReference type="NCBI Taxonomy" id="172846"/>
    <lineage>
        <taxon>Eukaryota</taxon>
        <taxon>Metazoa</taxon>
        <taxon>Ecdysozoa</taxon>
        <taxon>Arthropoda</taxon>
        <taxon>Chelicerata</taxon>
        <taxon>Arachnida</taxon>
        <taxon>Araneae</taxon>
        <taxon>Araneomorphae</taxon>
        <taxon>Entelegynae</taxon>
        <taxon>Araneoidea</taxon>
        <taxon>Araneidae</taxon>
        <taxon>Caerostris</taxon>
    </lineage>
</organism>
<name>A0AAV4Y0K2_CAEEX</name>